<accession>A0A0R0L0I0</accession>
<dbReference type="Gramene" id="KRH70658">
    <property type="protein sequence ID" value="KRH70658"/>
    <property type="gene ID" value="GLYMA_02G103000"/>
</dbReference>
<keyword evidence="1" id="KW-0472">Membrane</keyword>
<evidence type="ECO:0000313" key="4">
    <source>
        <dbReference type="Proteomes" id="UP000008827"/>
    </source>
</evidence>
<protein>
    <submittedName>
        <fullName evidence="2 3">Uncharacterized protein</fullName>
    </submittedName>
</protein>
<feature type="transmembrane region" description="Helical" evidence="1">
    <location>
        <begin position="20"/>
        <end position="41"/>
    </location>
</feature>
<gene>
    <name evidence="2" type="ORF">GLYMA_02G103000</name>
</gene>
<dbReference type="AlphaFoldDB" id="A0A0R0L0I0"/>
<evidence type="ECO:0000256" key="1">
    <source>
        <dbReference type="SAM" id="Phobius"/>
    </source>
</evidence>
<keyword evidence="1" id="KW-1133">Transmembrane helix</keyword>
<dbReference type="EMBL" id="CM000835">
    <property type="protein sequence ID" value="KRH70658.1"/>
    <property type="molecule type" value="Genomic_DNA"/>
</dbReference>
<dbReference type="InParanoid" id="A0A0R0L0I0"/>
<proteinExistence type="predicted"/>
<reference evidence="2 3" key="1">
    <citation type="journal article" date="2010" name="Nature">
        <title>Genome sequence of the palaeopolyploid soybean.</title>
        <authorList>
            <person name="Schmutz J."/>
            <person name="Cannon S.B."/>
            <person name="Schlueter J."/>
            <person name="Ma J."/>
            <person name="Mitros T."/>
            <person name="Nelson W."/>
            <person name="Hyten D.L."/>
            <person name="Song Q."/>
            <person name="Thelen J.J."/>
            <person name="Cheng J."/>
            <person name="Xu D."/>
            <person name="Hellsten U."/>
            <person name="May G.D."/>
            <person name="Yu Y."/>
            <person name="Sakurai T."/>
            <person name="Umezawa T."/>
            <person name="Bhattacharyya M.K."/>
            <person name="Sandhu D."/>
            <person name="Valliyodan B."/>
            <person name="Lindquist E."/>
            <person name="Peto M."/>
            <person name="Grant D."/>
            <person name="Shu S."/>
            <person name="Goodstein D."/>
            <person name="Barry K."/>
            <person name="Futrell-Griggs M."/>
            <person name="Abernathy B."/>
            <person name="Du J."/>
            <person name="Tian Z."/>
            <person name="Zhu L."/>
            <person name="Gill N."/>
            <person name="Joshi T."/>
            <person name="Libault M."/>
            <person name="Sethuraman A."/>
            <person name="Zhang X.-C."/>
            <person name="Shinozaki K."/>
            <person name="Nguyen H.T."/>
            <person name="Wing R.A."/>
            <person name="Cregan P."/>
            <person name="Specht J."/>
            <person name="Grimwood J."/>
            <person name="Rokhsar D."/>
            <person name="Stacey G."/>
            <person name="Shoemaker R.C."/>
            <person name="Jackson S.A."/>
        </authorList>
    </citation>
    <scope>NUCLEOTIDE SEQUENCE [LARGE SCALE GENOMIC DNA]</scope>
    <source>
        <strain evidence="3">cv. Williams 82</strain>
        <tissue evidence="2">Callus</tissue>
    </source>
</reference>
<dbReference type="SMR" id="A0A0R0L0I0"/>
<evidence type="ECO:0000313" key="2">
    <source>
        <dbReference type="EMBL" id="KRH70658.1"/>
    </source>
</evidence>
<reference evidence="2" key="3">
    <citation type="submission" date="2018-07" db="EMBL/GenBank/DDBJ databases">
        <title>WGS assembly of Glycine max.</title>
        <authorList>
            <person name="Schmutz J."/>
            <person name="Cannon S."/>
            <person name="Schlueter J."/>
            <person name="Ma J."/>
            <person name="Mitros T."/>
            <person name="Nelson W."/>
            <person name="Hyten D."/>
            <person name="Song Q."/>
            <person name="Thelen J."/>
            <person name="Cheng J."/>
            <person name="Xu D."/>
            <person name="Hellsten U."/>
            <person name="May G."/>
            <person name="Yu Y."/>
            <person name="Sakurai T."/>
            <person name="Umezawa T."/>
            <person name="Bhattacharyya M."/>
            <person name="Sandhu D."/>
            <person name="Valliyodan B."/>
            <person name="Lindquist E."/>
            <person name="Peto M."/>
            <person name="Grant D."/>
            <person name="Shu S."/>
            <person name="Goodstein D."/>
            <person name="Barry K."/>
            <person name="Futrell-Griggs M."/>
            <person name="Abernathy B."/>
            <person name="Du J."/>
            <person name="Tian Z."/>
            <person name="Zhu L."/>
            <person name="Gill N."/>
            <person name="Joshi T."/>
            <person name="Libault M."/>
            <person name="Sethuraman A."/>
            <person name="Zhang X."/>
            <person name="Shinozaki K."/>
            <person name="Nguyen H."/>
            <person name="Wing R."/>
            <person name="Cregan P."/>
            <person name="Specht J."/>
            <person name="Grimwood J."/>
            <person name="Rokhsar D."/>
            <person name="Stacey G."/>
            <person name="Shoemaker R."/>
            <person name="Jackson S."/>
        </authorList>
    </citation>
    <scope>NUCLEOTIDE SEQUENCE</scope>
    <source>
        <tissue evidence="2">Callus</tissue>
    </source>
</reference>
<sequence>MLVGNGNQILVSHGCMGACLFVILCSPFSIFVMAISLLLLLTHHMPRGPTLFLRNYFVFKPQGM</sequence>
<evidence type="ECO:0000313" key="3">
    <source>
        <dbReference type="EnsemblPlants" id="KRH70658"/>
    </source>
</evidence>
<reference evidence="3" key="2">
    <citation type="submission" date="2018-02" db="UniProtKB">
        <authorList>
            <consortium name="EnsemblPlants"/>
        </authorList>
    </citation>
    <scope>IDENTIFICATION</scope>
    <source>
        <strain evidence="3">Williams 82</strain>
    </source>
</reference>
<keyword evidence="4" id="KW-1185">Reference proteome</keyword>
<organism evidence="2">
    <name type="scientific">Glycine max</name>
    <name type="common">Soybean</name>
    <name type="synonym">Glycine hispida</name>
    <dbReference type="NCBI Taxonomy" id="3847"/>
    <lineage>
        <taxon>Eukaryota</taxon>
        <taxon>Viridiplantae</taxon>
        <taxon>Streptophyta</taxon>
        <taxon>Embryophyta</taxon>
        <taxon>Tracheophyta</taxon>
        <taxon>Spermatophyta</taxon>
        <taxon>Magnoliopsida</taxon>
        <taxon>eudicotyledons</taxon>
        <taxon>Gunneridae</taxon>
        <taxon>Pentapetalae</taxon>
        <taxon>rosids</taxon>
        <taxon>fabids</taxon>
        <taxon>Fabales</taxon>
        <taxon>Fabaceae</taxon>
        <taxon>Papilionoideae</taxon>
        <taxon>50 kb inversion clade</taxon>
        <taxon>NPAAA clade</taxon>
        <taxon>indigoferoid/millettioid clade</taxon>
        <taxon>Phaseoleae</taxon>
        <taxon>Glycine</taxon>
        <taxon>Glycine subgen. Soja</taxon>
    </lineage>
</organism>
<dbReference type="Proteomes" id="UP000008827">
    <property type="component" value="Chromosome 2"/>
</dbReference>
<keyword evidence="1" id="KW-0812">Transmembrane</keyword>
<name>A0A0R0L0I0_SOYBN</name>
<dbReference type="EnsemblPlants" id="KRH70658">
    <property type="protein sequence ID" value="KRH70658"/>
    <property type="gene ID" value="GLYMA_02G103000"/>
</dbReference>